<proteinExistence type="predicted"/>
<evidence type="ECO:0000313" key="2">
    <source>
        <dbReference type="EMBL" id="MBU2873777.1"/>
    </source>
</evidence>
<accession>A0ABS6A6H2</accession>
<gene>
    <name evidence="2" type="ORF">KO508_07090</name>
</gene>
<dbReference type="Proteomes" id="UP000753376">
    <property type="component" value="Unassembled WGS sequence"/>
</dbReference>
<sequence length="147" mass="16376">MPRILAFVILIVIFSPPTAAEIYRWTDASGAVHFTDTPPSDKNHQSVNVTEPVTVTMSENLGQHRRISGIRKQVQGMLSSDRKGSSARAKSKAKAIAKQEKACASYRRKLAKVQAQLRAGYGISKGNSLRRKRRSLNRAISWECILR</sequence>
<dbReference type="RefSeq" id="WP_216007661.1">
    <property type="nucleotide sequence ID" value="NZ_JAHKPV010000007.1"/>
</dbReference>
<dbReference type="InterPro" id="IPR025392">
    <property type="entry name" value="DUF4124"/>
</dbReference>
<reference evidence="2 3" key="1">
    <citation type="submission" date="2021-05" db="EMBL/GenBank/DDBJ databases">
        <title>Draft genomes of bacteria isolated from model marine particles.</title>
        <authorList>
            <person name="Datta M.S."/>
            <person name="Schwartzman J.A."/>
            <person name="Enke T.N."/>
            <person name="Saavedra J."/>
            <person name="Cermak N."/>
            <person name="Cordero O.X."/>
        </authorList>
    </citation>
    <scope>NUCLEOTIDE SEQUENCE [LARGE SCALE GENOMIC DNA]</scope>
    <source>
        <strain evidence="2 3">D2M19</strain>
    </source>
</reference>
<evidence type="ECO:0000259" key="1">
    <source>
        <dbReference type="Pfam" id="PF13511"/>
    </source>
</evidence>
<dbReference type="Pfam" id="PF13511">
    <property type="entry name" value="DUF4124"/>
    <property type="match status" value="1"/>
</dbReference>
<organism evidence="2 3">
    <name type="scientific">Marinobacter salexigens</name>
    <dbReference type="NCBI Taxonomy" id="1925763"/>
    <lineage>
        <taxon>Bacteria</taxon>
        <taxon>Pseudomonadati</taxon>
        <taxon>Pseudomonadota</taxon>
        <taxon>Gammaproteobacteria</taxon>
        <taxon>Pseudomonadales</taxon>
        <taxon>Marinobacteraceae</taxon>
        <taxon>Marinobacter</taxon>
    </lineage>
</organism>
<keyword evidence="3" id="KW-1185">Reference proteome</keyword>
<evidence type="ECO:0000313" key="3">
    <source>
        <dbReference type="Proteomes" id="UP000753376"/>
    </source>
</evidence>
<dbReference type="EMBL" id="JAHKPV010000007">
    <property type="protein sequence ID" value="MBU2873777.1"/>
    <property type="molecule type" value="Genomic_DNA"/>
</dbReference>
<feature type="domain" description="DUF4124" evidence="1">
    <location>
        <begin position="10"/>
        <end position="55"/>
    </location>
</feature>
<name>A0ABS6A6H2_9GAMM</name>
<protein>
    <submittedName>
        <fullName evidence="2">DUF4124 domain-containing protein</fullName>
    </submittedName>
</protein>
<comment type="caution">
    <text evidence="2">The sequence shown here is derived from an EMBL/GenBank/DDBJ whole genome shotgun (WGS) entry which is preliminary data.</text>
</comment>